<dbReference type="EMBL" id="FJOG01000015">
    <property type="protein sequence ID" value="CZR59976.1"/>
    <property type="molecule type" value="Genomic_DNA"/>
</dbReference>
<proteinExistence type="predicted"/>
<accession>A0A1L7X4M5</accession>
<evidence type="ECO:0000313" key="3">
    <source>
        <dbReference type="Proteomes" id="UP000184330"/>
    </source>
</evidence>
<reference evidence="2 3" key="1">
    <citation type="submission" date="2016-03" db="EMBL/GenBank/DDBJ databases">
        <authorList>
            <person name="Ploux O."/>
        </authorList>
    </citation>
    <scope>NUCLEOTIDE SEQUENCE [LARGE SCALE GENOMIC DNA]</scope>
    <source>
        <strain evidence="2 3">UAMH 11012</strain>
    </source>
</reference>
<evidence type="ECO:0000256" key="1">
    <source>
        <dbReference type="SAM" id="SignalP"/>
    </source>
</evidence>
<evidence type="ECO:0000313" key="2">
    <source>
        <dbReference type="EMBL" id="CZR59976.1"/>
    </source>
</evidence>
<dbReference type="Proteomes" id="UP000184330">
    <property type="component" value="Unassembled WGS sequence"/>
</dbReference>
<dbReference type="AlphaFoldDB" id="A0A1L7X4M5"/>
<keyword evidence="1" id="KW-0732">Signal</keyword>
<feature type="signal peptide" evidence="1">
    <location>
        <begin position="1"/>
        <end position="29"/>
    </location>
</feature>
<keyword evidence="3" id="KW-1185">Reference proteome</keyword>
<feature type="chain" id="PRO_5013199687" evidence="1">
    <location>
        <begin position="30"/>
        <end position="188"/>
    </location>
</feature>
<protein>
    <submittedName>
        <fullName evidence="2">Uncharacterized protein</fullName>
    </submittedName>
</protein>
<name>A0A1L7X4M5_9HELO</name>
<sequence length="188" mass="20568">MHSLSVAGRRPIGSRLLLAWGLAWKLIGAFKAGDAKGWWEAVETWVDGTNGDVKFRCGSLTEAKRKKPFHGYPNFFGWSLWAGSSSAGTGEMFPGAIIGDAKGCGALNIVPRIWFACEEEVPPAKSISRHLGGICEGSERKKCILELAIRRDAGKWLMMETADGVRLTEDVLTCRRFDRTPESGGTDH</sequence>
<organism evidence="2 3">
    <name type="scientific">Phialocephala subalpina</name>
    <dbReference type="NCBI Taxonomy" id="576137"/>
    <lineage>
        <taxon>Eukaryota</taxon>
        <taxon>Fungi</taxon>
        <taxon>Dikarya</taxon>
        <taxon>Ascomycota</taxon>
        <taxon>Pezizomycotina</taxon>
        <taxon>Leotiomycetes</taxon>
        <taxon>Helotiales</taxon>
        <taxon>Mollisiaceae</taxon>
        <taxon>Phialocephala</taxon>
        <taxon>Phialocephala fortinii species complex</taxon>
    </lineage>
</organism>
<gene>
    <name evidence="2" type="ORF">PAC_09871</name>
</gene>